<dbReference type="AlphaFoldDB" id="A0A085NAK1"/>
<organism evidence="2">
    <name type="scientific">Trichuris suis</name>
    <name type="common">pig whipworm</name>
    <dbReference type="NCBI Taxonomy" id="68888"/>
    <lineage>
        <taxon>Eukaryota</taxon>
        <taxon>Metazoa</taxon>
        <taxon>Ecdysozoa</taxon>
        <taxon>Nematoda</taxon>
        <taxon>Enoplea</taxon>
        <taxon>Dorylaimia</taxon>
        <taxon>Trichinellida</taxon>
        <taxon>Trichuridae</taxon>
        <taxon>Trichuris</taxon>
    </lineage>
</organism>
<feature type="coiled-coil region" evidence="1">
    <location>
        <begin position="140"/>
        <end position="294"/>
    </location>
</feature>
<sequence>MALTNQDVVNGELSVPQIQRWLRENLPSQAELAKDLDGMEGRTFLLILKPLLKLITGRDLTAEIVPNWNSLWLQASDDKLIEAPTTMALIKFSDMILRRLGYSNGMKFSTVNQPSKRSIVAILSRLVLYCMFKKSRLPAYQQADQQLEETRNAYGKELEELDRLDEAISADEARLSAATKKCLQWKQELIEVDQSLPSMRTHANKLIHDSQMLEEELSALFEQIVVYVVFRFDNVSICCFTSKRNAEILNEEGKEELDQLMAEMRPIDEANIDFEQLQIDIDALTSEQEQLSSMQLISGQCLERLNASLQSMAKIPAALDPTLEFAKASVELQNSVKEAELEISDLNKLNAQLIASKDERSKLVASREKARERLASASSKEAEQLKTEEMDLQTQLTKLDEEKNISKEAARRVENVKAQLRDLEETKRITIAKLENEMRTACSKVEALRDLVKQRNATIESNVQSMVQQVNTIRDELQEIIKSSYDNLS</sequence>
<evidence type="ECO:0000313" key="2">
    <source>
        <dbReference type="EMBL" id="KFD66497.1"/>
    </source>
</evidence>
<keyword evidence="1" id="KW-0175">Coiled coil</keyword>
<gene>
    <name evidence="2" type="ORF">M514_05729</name>
</gene>
<proteinExistence type="predicted"/>
<name>A0A085NAK1_9BILA</name>
<dbReference type="Proteomes" id="UP000030758">
    <property type="component" value="Unassembled WGS sequence"/>
</dbReference>
<accession>A0A085NAK1</accession>
<feature type="coiled-coil region" evidence="1">
    <location>
        <begin position="329"/>
        <end position="356"/>
    </location>
</feature>
<feature type="coiled-coil region" evidence="1">
    <location>
        <begin position="382"/>
        <end position="451"/>
    </location>
</feature>
<evidence type="ECO:0000256" key="1">
    <source>
        <dbReference type="SAM" id="Coils"/>
    </source>
</evidence>
<protein>
    <submittedName>
        <fullName evidence="2">Uncharacterized protein</fullName>
    </submittedName>
</protein>
<dbReference type="EMBL" id="KL367524">
    <property type="protein sequence ID" value="KFD66497.1"/>
    <property type="molecule type" value="Genomic_DNA"/>
</dbReference>
<reference evidence="2" key="1">
    <citation type="journal article" date="2014" name="Nat. Genet.">
        <title>Genome and transcriptome of the porcine whipworm Trichuris suis.</title>
        <authorList>
            <person name="Jex A.R."/>
            <person name="Nejsum P."/>
            <person name="Schwarz E.M."/>
            <person name="Hu L."/>
            <person name="Young N.D."/>
            <person name="Hall R.S."/>
            <person name="Korhonen P.K."/>
            <person name="Liao S."/>
            <person name="Thamsborg S."/>
            <person name="Xia J."/>
            <person name="Xu P."/>
            <person name="Wang S."/>
            <person name="Scheerlinck J.P."/>
            <person name="Hofmann A."/>
            <person name="Sternberg P.W."/>
            <person name="Wang J."/>
            <person name="Gasser R.B."/>
        </authorList>
    </citation>
    <scope>NUCLEOTIDE SEQUENCE [LARGE SCALE GENOMIC DNA]</scope>
    <source>
        <strain evidence="2">DCEP-RM93F</strain>
    </source>
</reference>